<evidence type="ECO:0000313" key="2">
    <source>
        <dbReference type="Proteomes" id="UP000625682"/>
    </source>
</evidence>
<reference evidence="1" key="2">
    <citation type="submission" date="2020-09" db="EMBL/GenBank/DDBJ databases">
        <authorList>
            <person name="Sun Q."/>
            <person name="Zhou Y."/>
        </authorList>
    </citation>
    <scope>NUCLEOTIDE SEQUENCE</scope>
    <source>
        <strain evidence="1">CGMCC 4.7272</strain>
    </source>
</reference>
<reference evidence="1" key="1">
    <citation type="journal article" date="2014" name="Int. J. Syst. Evol. Microbiol.">
        <title>Complete genome sequence of Corynebacterium casei LMG S-19264T (=DSM 44701T), isolated from a smear-ripened cheese.</title>
        <authorList>
            <consortium name="US DOE Joint Genome Institute (JGI-PGF)"/>
            <person name="Walter F."/>
            <person name="Albersmeier A."/>
            <person name="Kalinowski J."/>
            <person name="Ruckert C."/>
        </authorList>
    </citation>
    <scope>NUCLEOTIDE SEQUENCE</scope>
    <source>
        <strain evidence="1">CGMCC 4.7272</strain>
    </source>
</reference>
<dbReference type="AlphaFoldDB" id="A0A917P8C7"/>
<dbReference type="Proteomes" id="UP000625682">
    <property type="component" value="Unassembled WGS sequence"/>
</dbReference>
<keyword evidence="2" id="KW-1185">Reference proteome</keyword>
<organism evidence="1 2">
    <name type="scientific">Streptomyces lacrimifluminis</name>
    <dbReference type="NCBI Taxonomy" id="1500077"/>
    <lineage>
        <taxon>Bacteria</taxon>
        <taxon>Bacillati</taxon>
        <taxon>Actinomycetota</taxon>
        <taxon>Actinomycetes</taxon>
        <taxon>Kitasatosporales</taxon>
        <taxon>Streptomycetaceae</taxon>
        <taxon>Streptomyces</taxon>
    </lineage>
</organism>
<dbReference type="EMBL" id="BMMU01000042">
    <property type="protein sequence ID" value="GGJ66241.1"/>
    <property type="molecule type" value="Genomic_DNA"/>
</dbReference>
<gene>
    <name evidence="1" type="ORF">GCM10012282_74170</name>
</gene>
<name>A0A917P8C7_9ACTN</name>
<accession>A0A917P8C7</accession>
<evidence type="ECO:0000313" key="1">
    <source>
        <dbReference type="EMBL" id="GGJ66241.1"/>
    </source>
</evidence>
<proteinExistence type="predicted"/>
<comment type="caution">
    <text evidence="1">The sequence shown here is derived from an EMBL/GenBank/DDBJ whole genome shotgun (WGS) entry which is preliminary data.</text>
</comment>
<protein>
    <submittedName>
        <fullName evidence="1">Uncharacterized protein</fullName>
    </submittedName>
</protein>
<sequence>MKGFSGARRAKQWLEGTMRIFGTYANTDSESYGRPASVLAVRRPPGWGCVSADDRVKEQDGACARRPASEKCSSWAAAVAGCEHACNEPGKCAQNEHDGSSLTQKRTLLLAVHIYSDRSRRRHSVCIAGIPVLML</sequence>